<evidence type="ECO:0000259" key="2">
    <source>
        <dbReference type="Pfam" id="PF01471"/>
    </source>
</evidence>
<dbReference type="Proteomes" id="UP000184612">
    <property type="component" value="Unassembled WGS sequence"/>
</dbReference>
<proteinExistence type="predicted"/>
<feature type="domain" description="Peptidoglycan binding-like" evidence="2">
    <location>
        <begin position="44"/>
        <end position="98"/>
    </location>
</feature>
<keyword evidence="3" id="KW-0378">Hydrolase</keyword>
<evidence type="ECO:0000313" key="4">
    <source>
        <dbReference type="Proteomes" id="UP000184612"/>
    </source>
</evidence>
<keyword evidence="4" id="KW-1185">Reference proteome</keyword>
<evidence type="ECO:0000256" key="1">
    <source>
        <dbReference type="SAM" id="SignalP"/>
    </source>
</evidence>
<sequence length="158" mass="17177">MKKLKKILSQLMLIVCLSTFITPNVAVITNLPVVATAQAAYNKETINDVQEALNNEGYNCGTPDGVVGKNTKTAIKKYQKDNKLKITGTINNTLLKSLGVTVTKSASSSTAKTEATVYITRTGSKYHRAGCRYLRQSQIAISLSDAKRNYEPCSVCNP</sequence>
<accession>A0A1M7YN18</accession>
<dbReference type="InterPro" id="IPR036366">
    <property type="entry name" value="PGBDSf"/>
</dbReference>
<name>A0A1M7YN18_9FIRM</name>
<dbReference type="STRING" id="1121345.SAMN02745217_04457"/>
<dbReference type="SUPFAM" id="SSF47090">
    <property type="entry name" value="PGBD-like"/>
    <property type="match status" value="1"/>
</dbReference>
<dbReference type="EMBL" id="FRFD01000016">
    <property type="protein sequence ID" value="SHO54020.1"/>
    <property type="molecule type" value="Genomic_DNA"/>
</dbReference>
<dbReference type="GO" id="GO:0016787">
    <property type="term" value="F:hydrolase activity"/>
    <property type="evidence" value="ECO:0007669"/>
    <property type="project" value="UniProtKB-KW"/>
</dbReference>
<dbReference type="Pfam" id="PF01471">
    <property type="entry name" value="PG_binding_1"/>
    <property type="match status" value="1"/>
</dbReference>
<gene>
    <name evidence="3" type="ORF">SAMN02745217_04457</name>
</gene>
<dbReference type="InterPro" id="IPR002477">
    <property type="entry name" value="Peptidoglycan-bd-like"/>
</dbReference>
<organism evidence="3 4">
    <name type="scientific">Anaerocolumna xylanovorans DSM 12503</name>
    <dbReference type="NCBI Taxonomy" id="1121345"/>
    <lineage>
        <taxon>Bacteria</taxon>
        <taxon>Bacillati</taxon>
        <taxon>Bacillota</taxon>
        <taxon>Clostridia</taxon>
        <taxon>Lachnospirales</taxon>
        <taxon>Lachnospiraceae</taxon>
        <taxon>Anaerocolumna</taxon>
    </lineage>
</organism>
<reference evidence="3 4" key="1">
    <citation type="submission" date="2016-12" db="EMBL/GenBank/DDBJ databases">
        <authorList>
            <person name="Song W.-J."/>
            <person name="Kurnit D.M."/>
        </authorList>
    </citation>
    <scope>NUCLEOTIDE SEQUENCE [LARGE SCALE GENOMIC DNA]</scope>
    <source>
        <strain evidence="3 4">DSM 12503</strain>
    </source>
</reference>
<keyword evidence="1" id="KW-0732">Signal</keyword>
<feature type="signal peptide" evidence="1">
    <location>
        <begin position="1"/>
        <end position="26"/>
    </location>
</feature>
<dbReference type="RefSeq" id="WP_073591082.1">
    <property type="nucleotide sequence ID" value="NZ_FRFD01000016.1"/>
</dbReference>
<dbReference type="Gene3D" id="1.10.101.10">
    <property type="entry name" value="PGBD-like superfamily/PGBD"/>
    <property type="match status" value="1"/>
</dbReference>
<dbReference type="AlphaFoldDB" id="A0A1M7YN18"/>
<feature type="chain" id="PRO_5039274994" evidence="1">
    <location>
        <begin position="27"/>
        <end position="158"/>
    </location>
</feature>
<evidence type="ECO:0000313" key="3">
    <source>
        <dbReference type="EMBL" id="SHO54020.1"/>
    </source>
</evidence>
<protein>
    <submittedName>
        <fullName evidence="3">Peptidoglycan-binding (PGRP) domain of peptidoglycan hydrolases-containing protein</fullName>
    </submittedName>
</protein>
<dbReference type="InterPro" id="IPR036365">
    <property type="entry name" value="PGBD-like_sf"/>
</dbReference>